<sequence>STNAESHPLPCVLSGCWINDLGSKMTTKAVNGKGNVTTFYYMAMMLTRNEIQLSPLQGSQ</sequence>
<reference evidence="4 5" key="1">
    <citation type="submission" date="2019-09" db="EMBL/GenBank/DDBJ databases">
        <title>Bird 10,000 Genomes (B10K) Project - Family phase.</title>
        <authorList>
            <person name="Zhang G."/>
        </authorList>
    </citation>
    <scope>NUCLEOTIDE SEQUENCE [LARGE SCALE GENOMIC DNA]</scope>
    <source>
        <strain evidence="4">B10K-DU-001-20</strain>
        <tissue evidence="4">Muscle</tissue>
    </source>
</reference>
<name>A0A7K9F8J0_STEPR</name>
<keyword evidence="5" id="KW-1185">Reference proteome</keyword>
<dbReference type="InterPro" id="IPR005468">
    <property type="entry name" value="Avidin/str"/>
</dbReference>
<dbReference type="InterPro" id="IPR036896">
    <property type="entry name" value="Avidin-like_sf"/>
</dbReference>
<dbReference type="EMBL" id="VWZL01001849">
    <property type="protein sequence ID" value="NXG85372.1"/>
    <property type="molecule type" value="Genomic_DNA"/>
</dbReference>
<feature type="non-terminal residue" evidence="4">
    <location>
        <position position="1"/>
    </location>
</feature>
<dbReference type="Pfam" id="PF01382">
    <property type="entry name" value="Avidin"/>
    <property type="match status" value="1"/>
</dbReference>
<dbReference type="Gene3D" id="2.40.128.30">
    <property type="entry name" value="Avidin-like"/>
    <property type="match status" value="1"/>
</dbReference>
<protein>
    <submittedName>
        <fullName evidence="4">AVID protein</fullName>
    </submittedName>
</protein>
<evidence type="ECO:0000256" key="2">
    <source>
        <dbReference type="ARBA" id="ARBA00022525"/>
    </source>
</evidence>
<evidence type="ECO:0000256" key="3">
    <source>
        <dbReference type="ARBA" id="ARBA00022729"/>
    </source>
</evidence>
<dbReference type="GO" id="GO:0009374">
    <property type="term" value="F:biotin binding"/>
    <property type="evidence" value="ECO:0007669"/>
    <property type="project" value="InterPro"/>
</dbReference>
<comment type="subcellular location">
    <subcellularLocation>
        <location evidence="1">Secreted</location>
    </subcellularLocation>
</comment>
<comment type="caution">
    <text evidence="4">The sequence shown here is derived from an EMBL/GenBank/DDBJ whole genome shotgun (WGS) entry which is preliminary data.</text>
</comment>
<keyword evidence="3" id="KW-0732">Signal</keyword>
<keyword evidence="2" id="KW-0964">Secreted</keyword>
<accession>A0A7K9F8J0</accession>
<dbReference type="GO" id="GO:0005576">
    <property type="term" value="C:extracellular region"/>
    <property type="evidence" value="ECO:0007669"/>
    <property type="project" value="UniProtKB-SubCell"/>
</dbReference>
<evidence type="ECO:0000313" key="5">
    <source>
        <dbReference type="Proteomes" id="UP000532908"/>
    </source>
</evidence>
<evidence type="ECO:0000256" key="1">
    <source>
        <dbReference type="ARBA" id="ARBA00004613"/>
    </source>
</evidence>
<organism evidence="4 5">
    <name type="scientific">Stercorarius parasiticus</name>
    <name type="common">Parasitic jaeger</name>
    <name type="synonym">Arctic skua</name>
    <dbReference type="NCBI Taxonomy" id="54059"/>
    <lineage>
        <taxon>Eukaryota</taxon>
        <taxon>Metazoa</taxon>
        <taxon>Chordata</taxon>
        <taxon>Craniata</taxon>
        <taxon>Vertebrata</taxon>
        <taxon>Euteleostomi</taxon>
        <taxon>Archelosauria</taxon>
        <taxon>Archosauria</taxon>
        <taxon>Dinosauria</taxon>
        <taxon>Saurischia</taxon>
        <taxon>Theropoda</taxon>
        <taxon>Coelurosauria</taxon>
        <taxon>Aves</taxon>
        <taxon>Neognathae</taxon>
        <taxon>Neoaves</taxon>
        <taxon>Charadriiformes</taxon>
        <taxon>Stercorariidae</taxon>
        <taxon>Stercorarius</taxon>
    </lineage>
</organism>
<evidence type="ECO:0000313" key="4">
    <source>
        <dbReference type="EMBL" id="NXG85372.1"/>
    </source>
</evidence>
<dbReference type="AlphaFoldDB" id="A0A7K9F8J0"/>
<proteinExistence type="predicted"/>
<dbReference type="Proteomes" id="UP000532908">
    <property type="component" value="Unassembled WGS sequence"/>
</dbReference>
<dbReference type="SUPFAM" id="SSF50876">
    <property type="entry name" value="Avidin/streptavidin"/>
    <property type="match status" value="1"/>
</dbReference>
<gene>
    <name evidence="4" type="primary">Avd_5</name>
    <name evidence="4" type="ORF">STEPAR_R15426</name>
</gene>
<feature type="non-terminal residue" evidence="4">
    <location>
        <position position="60"/>
    </location>
</feature>